<keyword evidence="7 8" id="KW-0472">Membrane</keyword>
<keyword evidence="2" id="KW-0813">Transport</keyword>
<evidence type="ECO:0000256" key="7">
    <source>
        <dbReference type="ARBA" id="ARBA00023136"/>
    </source>
</evidence>
<evidence type="ECO:0000256" key="6">
    <source>
        <dbReference type="ARBA" id="ARBA00022989"/>
    </source>
</evidence>
<dbReference type="GO" id="GO:0022857">
    <property type="term" value="F:transmembrane transporter activity"/>
    <property type="evidence" value="ECO:0007669"/>
    <property type="project" value="InterPro"/>
</dbReference>
<evidence type="ECO:0000256" key="5">
    <source>
        <dbReference type="ARBA" id="ARBA00022692"/>
    </source>
</evidence>
<keyword evidence="3" id="KW-1003">Cell membrane</keyword>
<accession>A0A652ZWZ2</accession>
<keyword evidence="5 8" id="KW-0812">Transmembrane</keyword>
<feature type="transmembrane region" description="Helical" evidence="8">
    <location>
        <begin position="120"/>
        <end position="142"/>
    </location>
</feature>
<feature type="transmembrane region" description="Helical" evidence="8">
    <location>
        <begin position="64"/>
        <end position="82"/>
    </location>
</feature>
<keyword evidence="6 8" id="KW-1133">Transmembrane helix</keyword>
<evidence type="ECO:0000256" key="1">
    <source>
        <dbReference type="ARBA" id="ARBA00004651"/>
    </source>
</evidence>
<dbReference type="AlphaFoldDB" id="A0A652ZWZ2"/>
<dbReference type="PANTHER" id="PTHR32196">
    <property type="entry name" value="ABC TRANSPORTER PERMEASE PROTEIN YPHD-RELATED-RELATED"/>
    <property type="match status" value="1"/>
</dbReference>
<dbReference type="InterPro" id="IPR001851">
    <property type="entry name" value="ABC_transp_permease"/>
</dbReference>
<comment type="subcellular location">
    <subcellularLocation>
        <location evidence="1">Cell membrane</location>
        <topology evidence="1">Multi-pass membrane protein</topology>
    </subcellularLocation>
</comment>
<gene>
    <name evidence="9" type="ORF">TRIP_E280281</name>
</gene>
<feature type="transmembrane region" description="Helical" evidence="8">
    <location>
        <begin position="39"/>
        <end position="57"/>
    </location>
</feature>
<evidence type="ECO:0000256" key="2">
    <source>
        <dbReference type="ARBA" id="ARBA00022448"/>
    </source>
</evidence>
<name>A0A652ZWZ2_9SPIR</name>
<evidence type="ECO:0000256" key="8">
    <source>
        <dbReference type="SAM" id="Phobius"/>
    </source>
</evidence>
<feature type="transmembrane region" description="Helical" evidence="8">
    <location>
        <begin position="203"/>
        <end position="225"/>
    </location>
</feature>
<evidence type="ECO:0000256" key="3">
    <source>
        <dbReference type="ARBA" id="ARBA00022475"/>
    </source>
</evidence>
<proteinExistence type="predicted"/>
<reference evidence="9" key="1">
    <citation type="submission" date="2018-07" db="EMBL/GenBank/DDBJ databases">
        <authorList>
            <consortium name="Genoscope - CEA"/>
            <person name="William W."/>
        </authorList>
    </citation>
    <scope>NUCLEOTIDE SEQUENCE</scope>
    <source>
        <strain evidence="9">IK1</strain>
    </source>
</reference>
<dbReference type="GO" id="GO:0005886">
    <property type="term" value="C:plasma membrane"/>
    <property type="evidence" value="ECO:0007669"/>
    <property type="project" value="UniProtKB-SubCell"/>
</dbReference>
<keyword evidence="4" id="KW-0997">Cell inner membrane</keyword>
<evidence type="ECO:0000256" key="4">
    <source>
        <dbReference type="ARBA" id="ARBA00022519"/>
    </source>
</evidence>
<evidence type="ECO:0000313" key="9">
    <source>
        <dbReference type="EMBL" id="VBB40304.1"/>
    </source>
</evidence>
<feature type="transmembrane region" description="Helical" evidence="8">
    <location>
        <begin position="260"/>
        <end position="280"/>
    </location>
</feature>
<dbReference type="PANTHER" id="PTHR32196:SF21">
    <property type="entry name" value="ABC TRANSPORTER PERMEASE PROTEIN YPHD-RELATED"/>
    <property type="match status" value="1"/>
</dbReference>
<dbReference type="EMBL" id="UPXP01000021">
    <property type="protein sequence ID" value="VBB40304.1"/>
    <property type="molecule type" value="Genomic_DNA"/>
</dbReference>
<feature type="transmembrane region" description="Helical" evidence="8">
    <location>
        <begin position="88"/>
        <end position="108"/>
    </location>
</feature>
<feature type="transmembrane region" description="Helical" evidence="8">
    <location>
        <begin position="154"/>
        <end position="175"/>
    </location>
</feature>
<dbReference type="Pfam" id="PF02653">
    <property type="entry name" value="BPD_transp_2"/>
    <property type="match status" value="1"/>
</dbReference>
<sequence length="314" mass="33447">MKRIVGFALNYYKIILLLAILAVSSSVTQDPLQNIKNMIMIQAPFVMIYSFGMTLAVITGGLDLSLGSIAAFSTCAAAFLIIKDQIFIGIAACLLIGAGLGLLNGLLITKAKVNPFIATYGMDWVIRGAVYIMMGGAMIYHFSSDFKIIADGSFLGISNLVYIALAILAILMFVFQKTVFGRNVYSTGANIKVSRLTGVNTDLVIVVVYMISGVLASTSGLLYVARLDCAEAFLGKNFGLQALAATLIGGTSLQGGKGGVGNTVIGVLIMVFLMNCLNVLKVSTLWQDAVFGLVIVVSALLEMAKQRYANYLQL</sequence>
<dbReference type="CDD" id="cd06579">
    <property type="entry name" value="TM_PBP1_transp_AraH_like"/>
    <property type="match status" value="1"/>
</dbReference>
<protein>
    <submittedName>
        <fullName evidence="9">Branched-chain amino acid ABC transporter, permease protein</fullName>
    </submittedName>
</protein>
<organism evidence="9">
    <name type="scientific">uncultured Spirochaetota bacterium</name>
    <dbReference type="NCBI Taxonomy" id="460511"/>
    <lineage>
        <taxon>Bacteria</taxon>
        <taxon>Pseudomonadati</taxon>
        <taxon>Spirochaetota</taxon>
        <taxon>environmental samples</taxon>
    </lineage>
</organism>